<accession>A0A420ZCQ1</accession>
<keyword evidence="6 12" id="KW-0347">Helicase</keyword>
<evidence type="ECO:0000256" key="3">
    <source>
        <dbReference type="ARBA" id="ARBA00022705"/>
    </source>
</evidence>
<dbReference type="GO" id="GO:0006269">
    <property type="term" value="P:DNA replication, synthesis of primer"/>
    <property type="evidence" value="ECO:0007669"/>
    <property type="project" value="UniProtKB-UniRule"/>
</dbReference>
<feature type="domain" description="SF4 helicase" evidence="13">
    <location>
        <begin position="175"/>
        <end position="442"/>
    </location>
</feature>
<evidence type="ECO:0000256" key="4">
    <source>
        <dbReference type="ARBA" id="ARBA00022741"/>
    </source>
</evidence>
<dbReference type="GO" id="GO:0042802">
    <property type="term" value="F:identical protein binding"/>
    <property type="evidence" value="ECO:0007669"/>
    <property type="project" value="UniProtKB-ARBA"/>
</dbReference>
<evidence type="ECO:0000256" key="7">
    <source>
        <dbReference type="ARBA" id="ARBA00022840"/>
    </source>
</evidence>
<dbReference type="EMBL" id="QMNG01000005">
    <property type="protein sequence ID" value="RLC37393.1"/>
    <property type="molecule type" value="Genomic_DNA"/>
</dbReference>
<dbReference type="CDD" id="cd00984">
    <property type="entry name" value="DnaB_C"/>
    <property type="match status" value="1"/>
</dbReference>
<dbReference type="GO" id="GO:0003677">
    <property type="term" value="F:DNA binding"/>
    <property type="evidence" value="ECO:0007669"/>
    <property type="project" value="UniProtKB-UniRule"/>
</dbReference>
<dbReference type="GO" id="GO:0005524">
    <property type="term" value="F:ATP binding"/>
    <property type="evidence" value="ECO:0007669"/>
    <property type="project" value="UniProtKB-UniRule"/>
</dbReference>
<dbReference type="EC" id="5.6.2.3" evidence="11 12"/>
<name>A0A420ZCQ1_UNCK3</name>
<evidence type="ECO:0000256" key="12">
    <source>
        <dbReference type="RuleBase" id="RU362085"/>
    </source>
</evidence>
<dbReference type="AlphaFoldDB" id="A0A420ZCQ1"/>
<dbReference type="InterPro" id="IPR007693">
    <property type="entry name" value="DNA_helicase_DnaB-like_N"/>
</dbReference>
<dbReference type="SUPFAM" id="SSF52540">
    <property type="entry name" value="P-loop containing nucleoside triphosphate hydrolases"/>
    <property type="match status" value="1"/>
</dbReference>
<evidence type="ECO:0000256" key="11">
    <source>
        <dbReference type="NCBIfam" id="TIGR00665"/>
    </source>
</evidence>
<dbReference type="GO" id="GO:0043139">
    <property type="term" value="F:5'-3' DNA helicase activity"/>
    <property type="evidence" value="ECO:0007669"/>
    <property type="project" value="UniProtKB-EC"/>
</dbReference>
<evidence type="ECO:0000256" key="6">
    <source>
        <dbReference type="ARBA" id="ARBA00022806"/>
    </source>
</evidence>
<evidence type="ECO:0000256" key="9">
    <source>
        <dbReference type="ARBA" id="ARBA00023235"/>
    </source>
</evidence>
<evidence type="ECO:0000256" key="10">
    <source>
        <dbReference type="ARBA" id="ARBA00048954"/>
    </source>
</evidence>
<dbReference type="PANTHER" id="PTHR30153:SF2">
    <property type="entry name" value="REPLICATIVE DNA HELICASE"/>
    <property type="match status" value="1"/>
</dbReference>
<dbReference type="InterPro" id="IPR016136">
    <property type="entry name" value="DNA_helicase_N/primase_C"/>
</dbReference>
<dbReference type="Pfam" id="PF03796">
    <property type="entry name" value="DnaB_C"/>
    <property type="match status" value="1"/>
</dbReference>
<comment type="caution">
    <text evidence="14">The sequence shown here is derived from an EMBL/GenBank/DDBJ whole genome shotgun (WGS) entry which is preliminary data.</text>
</comment>
<dbReference type="Pfam" id="PF00772">
    <property type="entry name" value="DnaB"/>
    <property type="match status" value="1"/>
</dbReference>
<dbReference type="Gene3D" id="1.10.860.10">
    <property type="entry name" value="DNAb Helicase, Chain A"/>
    <property type="match status" value="1"/>
</dbReference>
<keyword evidence="7 12" id="KW-0067">ATP-binding</keyword>
<evidence type="ECO:0000256" key="2">
    <source>
        <dbReference type="ARBA" id="ARBA00022515"/>
    </source>
</evidence>
<keyword evidence="5 12" id="KW-0378">Hydrolase</keyword>
<comment type="function">
    <text evidence="12">The main replicative DNA helicase, it participates in initiation and elongation during chromosome replication. Travels ahead of the DNA replisome, separating dsDNA into templates for DNA synthesis. A processive ATP-dependent 5'-3' DNA helicase it has DNA-dependent ATPase activity.</text>
</comment>
<keyword evidence="8 12" id="KW-0238">DNA-binding</keyword>
<evidence type="ECO:0000259" key="13">
    <source>
        <dbReference type="PROSITE" id="PS51199"/>
    </source>
</evidence>
<dbReference type="GO" id="GO:0005829">
    <property type="term" value="C:cytosol"/>
    <property type="evidence" value="ECO:0007669"/>
    <property type="project" value="TreeGrafter"/>
</dbReference>
<dbReference type="InterPro" id="IPR007692">
    <property type="entry name" value="DNA_helicase_DnaB"/>
</dbReference>
<keyword evidence="2 12" id="KW-0639">Primosome</keyword>
<organism evidence="14 15">
    <name type="scientific">candidate division Kazan bacterium</name>
    <dbReference type="NCBI Taxonomy" id="2202143"/>
    <lineage>
        <taxon>Bacteria</taxon>
        <taxon>Bacteria division Kazan-3B-28</taxon>
    </lineage>
</organism>
<evidence type="ECO:0000313" key="15">
    <source>
        <dbReference type="Proteomes" id="UP000281261"/>
    </source>
</evidence>
<gene>
    <name evidence="14" type="primary">dnaB</name>
    <name evidence="14" type="ORF">DRH29_02230</name>
</gene>
<dbReference type="InterPro" id="IPR003593">
    <property type="entry name" value="AAA+_ATPase"/>
</dbReference>
<evidence type="ECO:0000313" key="14">
    <source>
        <dbReference type="EMBL" id="RLC37393.1"/>
    </source>
</evidence>
<dbReference type="PANTHER" id="PTHR30153">
    <property type="entry name" value="REPLICATIVE DNA HELICASE DNAB"/>
    <property type="match status" value="1"/>
</dbReference>
<reference evidence="14 15" key="1">
    <citation type="submission" date="2018-06" db="EMBL/GenBank/DDBJ databases">
        <title>Extensive metabolic versatility and redundancy in microbially diverse, dynamic hydrothermal sediments.</title>
        <authorList>
            <person name="Dombrowski N."/>
            <person name="Teske A."/>
            <person name="Baker B.J."/>
        </authorList>
    </citation>
    <scope>NUCLEOTIDE SEQUENCE [LARGE SCALE GENOMIC DNA]</scope>
    <source>
        <strain evidence="14">B79_G16</strain>
    </source>
</reference>
<sequence>MVDITPPQNLDAEKSLLGAMLLDKTVIEKVVDIVCGEDFYDEHHGLICDVIRELYNEHRPVDIVTVTDVLENKGKLDEVGGASKLAALTTSSVSSANAVEYAEIVANKATLRRLMTAANSIGELALARDAKLDEILDKAEQSLFSVSRRHQRASFIPVKEALSEAFERIDSLHENRGQLRGVPTGFKDLDNRLAGLQKADLIIVAARPSMGKTSLVLNIALNAARDGHYKIGMFSLEMSKDQVVDRLLAMQSGIDAWKLRTGNLGKGDFDYLSEAMGKLSEAPIYIDDTALINVMEIRTRARRLKAEKGLDLLIIDHIQLMEGSTGRSSDNRVQEMSEISRSLKALAKELEIPVIAVSQLSRQVEQRPKKVPQLSDLRESGSIEQDADVVMFIYREDYYNPQTERKNIADILISKHRNGPVGQVELYFDSQRMLFRNLERKREAAGPVVSKEEVAA</sequence>
<keyword evidence="3 12" id="KW-0235">DNA replication</keyword>
<dbReference type="Gene3D" id="3.40.50.300">
    <property type="entry name" value="P-loop containing nucleotide triphosphate hydrolases"/>
    <property type="match status" value="1"/>
</dbReference>
<dbReference type="Proteomes" id="UP000281261">
    <property type="component" value="Unassembled WGS sequence"/>
</dbReference>
<comment type="similarity">
    <text evidence="1 12">Belongs to the helicase family. DnaB subfamily.</text>
</comment>
<dbReference type="SUPFAM" id="SSF48024">
    <property type="entry name" value="N-terminal domain of DnaB helicase"/>
    <property type="match status" value="1"/>
</dbReference>
<protein>
    <recommendedName>
        <fullName evidence="11 12">Replicative DNA helicase</fullName>
        <ecNumber evidence="11 12">5.6.2.3</ecNumber>
    </recommendedName>
</protein>
<dbReference type="GO" id="GO:1990077">
    <property type="term" value="C:primosome complex"/>
    <property type="evidence" value="ECO:0007669"/>
    <property type="project" value="UniProtKB-UniRule"/>
</dbReference>
<dbReference type="NCBIfam" id="TIGR00665">
    <property type="entry name" value="DnaB"/>
    <property type="match status" value="1"/>
</dbReference>
<dbReference type="SMART" id="SM00382">
    <property type="entry name" value="AAA"/>
    <property type="match status" value="1"/>
</dbReference>
<evidence type="ECO:0000256" key="8">
    <source>
        <dbReference type="ARBA" id="ARBA00023125"/>
    </source>
</evidence>
<dbReference type="NCBIfam" id="NF004384">
    <property type="entry name" value="PRK05748.1"/>
    <property type="match status" value="1"/>
</dbReference>
<evidence type="ECO:0000256" key="1">
    <source>
        <dbReference type="ARBA" id="ARBA00008428"/>
    </source>
</evidence>
<dbReference type="PROSITE" id="PS51199">
    <property type="entry name" value="SF4_HELICASE"/>
    <property type="match status" value="1"/>
</dbReference>
<dbReference type="InterPro" id="IPR027417">
    <property type="entry name" value="P-loop_NTPase"/>
</dbReference>
<dbReference type="InterPro" id="IPR036185">
    <property type="entry name" value="DNA_heli_DnaB-like_N_sf"/>
</dbReference>
<dbReference type="InterPro" id="IPR007694">
    <property type="entry name" value="DNA_helicase_DnaB-like_C"/>
</dbReference>
<keyword evidence="4 12" id="KW-0547">Nucleotide-binding</keyword>
<proteinExistence type="inferred from homology"/>
<evidence type="ECO:0000256" key="5">
    <source>
        <dbReference type="ARBA" id="ARBA00022801"/>
    </source>
</evidence>
<keyword evidence="9" id="KW-0413">Isomerase</keyword>
<dbReference type="FunFam" id="3.40.50.300:FF:000076">
    <property type="entry name" value="Replicative DNA helicase"/>
    <property type="match status" value="1"/>
</dbReference>
<dbReference type="FunFam" id="1.10.860.10:FF:000001">
    <property type="entry name" value="Replicative DNA helicase"/>
    <property type="match status" value="1"/>
</dbReference>
<comment type="catalytic activity">
    <reaction evidence="10 12">
        <text>ATP + H2O = ADP + phosphate + H(+)</text>
        <dbReference type="Rhea" id="RHEA:13065"/>
        <dbReference type="ChEBI" id="CHEBI:15377"/>
        <dbReference type="ChEBI" id="CHEBI:15378"/>
        <dbReference type="ChEBI" id="CHEBI:30616"/>
        <dbReference type="ChEBI" id="CHEBI:43474"/>
        <dbReference type="ChEBI" id="CHEBI:456216"/>
        <dbReference type="EC" id="5.6.2.3"/>
    </reaction>
</comment>
<dbReference type="GO" id="GO:0016887">
    <property type="term" value="F:ATP hydrolysis activity"/>
    <property type="evidence" value="ECO:0007669"/>
    <property type="project" value="RHEA"/>
</dbReference>